<reference evidence="2" key="1">
    <citation type="submission" date="2023-07" db="EMBL/GenBank/DDBJ databases">
        <title>Chromosome-level genome assembly of Artemia franciscana.</title>
        <authorList>
            <person name="Jo E."/>
        </authorList>
    </citation>
    <scope>NUCLEOTIDE SEQUENCE</scope>
    <source>
        <tissue evidence="2">Whole body</tissue>
    </source>
</reference>
<gene>
    <name evidence="2" type="ORF">QYM36_012689</name>
</gene>
<feature type="region of interest" description="Disordered" evidence="1">
    <location>
        <begin position="72"/>
        <end position="94"/>
    </location>
</feature>
<proteinExistence type="predicted"/>
<dbReference type="AlphaFoldDB" id="A0AA88HHZ1"/>
<sequence>MIFWSLGIFICCFLNVITKQILLHIPSRGSSKLLINRVKDVDRSFLRDNPEFLSISGSTSFPHNCITFDNESKKSPQSLPNHIQNDENSENNRLGQKQFIPENHVKINDKMVTRTSMPEISHYQLYITAIEDPGVMSIQLSGGMPEKPYNLPDIPIEHSMDFHSELHSEKEPYIGSFDFHKQTIPYMRKSFPHNPDNSAGQMTNSISKRYKASDGTQLARSSSFPYIIPEALDYDIETRPLKVGHHRSKREVRPVQMDKDAVLLTPIRLNTLREMKEDLEAMDFVENSEDEVMNDDSVSQNNQSGTSCLDEENCEETKNEGLRDDNSSEDFTPNEIHYGAVIENLLPDNTNWQRILARKHPQPESIPLYWHTDKNFPQSDDIGAIKYIPPRKGQAIPWLASDFKSMNKLQDKFKFQANEWDRRNGGGGTRQNIVAGRPDITVSRNSQPRDVRVFMRNIIPDEFVTGNMYHSF</sequence>
<dbReference type="EMBL" id="JAVRJZ010000016">
    <property type="protein sequence ID" value="KAK2711623.1"/>
    <property type="molecule type" value="Genomic_DNA"/>
</dbReference>
<accession>A0AA88HHZ1</accession>
<name>A0AA88HHZ1_ARTSF</name>
<protein>
    <submittedName>
        <fullName evidence="2">Uncharacterized protein</fullName>
    </submittedName>
</protein>
<feature type="compositionally biased region" description="Basic and acidic residues" evidence="1">
    <location>
        <begin position="315"/>
        <end position="326"/>
    </location>
</feature>
<feature type="compositionally biased region" description="Polar residues" evidence="1">
    <location>
        <begin position="296"/>
        <end position="307"/>
    </location>
</feature>
<comment type="caution">
    <text evidence="2">The sequence shown here is derived from an EMBL/GenBank/DDBJ whole genome shotgun (WGS) entry which is preliminary data.</text>
</comment>
<evidence type="ECO:0000313" key="2">
    <source>
        <dbReference type="EMBL" id="KAK2711623.1"/>
    </source>
</evidence>
<organism evidence="2 3">
    <name type="scientific">Artemia franciscana</name>
    <name type="common">Brine shrimp</name>
    <name type="synonym">Artemia sanfranciscana</name>
    <dbReference type="NCBI Taxonomy" id="6661"/>
    <lineage>
        <taxon>Eukaryota</taxon>
        <taxon>Metazoa</taxon>
        <taxon>Ecdysozoa</taxon>
        <taxon>Arthropoda</taxon>
        <taxon>Crustacea</taxon>
        <taxon>Branchiopoda</taxon>
        <taxon>Anostraca</taxon>
        <taxon>Artemiidae</taxon>
        <taxon>Artemia</taxon>
    </lineage>
</organism>
<dbReference type="Proteomes" id="UP001187531">
    <property type="component" value="Unassembled WGS sequence"/>
</dbReference>
<feature type="region of interest" description="Disordered" evidence="1">
    <location>
        <begin position="291"/>
        <end position="329"/>
    </location>
</feature>
<evidence type="ECO:0000313" key="3">
    <source>
        <dbReference type="Proteomes" id="UP001187531"/>
    </source>
</evidence>
<evidence type="ECO:0000256" key="1">
    <source>
        <dbReference type="SAM" id="MobiDB-lite"/>
    </source>
</evidence>
<keyword evidence="3" id="KW-1185">Reference proteome</keyword>